<dbReference type="GO" id="GO:0043022">
    <property type="term" value="F:ribosome binding"/>
    <property type="evidence" value="ECO:0007669"/>
    <property type="project" value="InterPro"/>
</dbReference>
<organism evidence="2">
    <name type="scientific">marine metagenome</name>
    <dbReference type="NCBI Taxonomy" id="408172"/>
    <lineage>
        <taxon>unclassified sequences</taxon>
        <taxon>metagenomes</taxon>
        <taxon>ecological metagenomes</taxon>
    </lineage>
</organism>
<evidence type="ECO:0000313" key="2">
    <source>
        <dbReference type="EMBL" id="SVB15172.1"/>
    </source>
</evidence>
<reference evidence="2" key="1">
    <citation type="submission" date="2018-05" db="EMBL/GenBank/DDBJ databases">
        <authorList>
            <person name="Lanie J.A."/>
            <person name="Ng W.-L."/>
            <person name="Kazmierczak K.M."/>
            <person name="Andrzejewski T.M."/>
            <person name="Davidsen T.M."/>
            <person name="Wayne K.J."/>
            <person name="Tettelin H."/>
            <person name="Glass J.I."/>
            <person name="Rusch D."/>
            <person name="Podicherti R."/>
            <person name="Tsui H.-C.T."/>
            <person name="Winkler M.E."/>
        </authorList>
    </citation>
    <scope>NUCLEOTIDE SEQUENCE</scope>
</reference>
<dbReference type="SUPFAM" id="SSF50346">
    <property type="entry name" value="PRC-barrel domain"/>
    <property type="match status" value="1"/>
</dbReference>
<protein>
    <recommendedName>
        <fullName evidence="1">Ribosome maturation factor RimM PRC barrel domain-containing protein</fullName>
    </recommendedName>
</protein>
<dbReference type="GO" id="GO:0006364">
    <property type="term" value="P:rRNA processing"/>
    <property type="evidence" value="ECO:0007669"/>
    <property type="project" value="InterPro"/>
</dbReference>
<name>A0A382BP42_9ZZZZ</name>
<feature type="non-terminal residue" evidence="2">
    <location>
        <position position="1"/>
    </location>
</feature>
<dbReference type="InterPro" id="IPR056792">
    <property type="entry name" value="PRC_RimM"/>
</dbReference>
<dbReference type="GO" id="GO:0005840">
    <property type="term" value="C:ribosome"/>
    <property type="evidence" value="ECO:0007669"/>
    <property type="project" value="InterPro"/>
</dbReference>
<feature type="domain" description="Ribosome maturation factor RimM PRC barrel" evidence="1">
    <location>
        <begin position="27"/>
        <end position="94"/>
    </location>
</feature>
<gene>
    <name evidence="2" type="ORF">METZ01_LOCUS168026</name>
</gene>
<dbReference type="PANTHER" id="PTHR33692:SF1">
    <property type="entry name" value="RIBOSOME MATURATION FACTOR RIMM"/>
    <property type="match status" value="1"/>
</dbReference>
<dbReference type="PANTHER" id="PTHR33692">
    <property type="entry name" value="RIBOSOME MATURATION FACTOR RIMM"/>
    <property type="match status" value="1"/>
</dbReference>
<dbReference type="InterPro" id="IPR011961">
    <property type="entry name" value="RimM"/>
</dbReference>
<sequence>NEADQCRGLQLSIPEAEAVSSHQGYFHHELVGLRAYERGEYLGVISEIIETGANDVFVIHMSGENDVLIPVIDGVILSVDLGLNSIEVEVPIGLERNRKKPPSRE</sequence>
<dbReference type="Gene3D" id="2.30.30.240">
    <property type="entry name" value="PRC-barrel domain"/>
    <property type="match status" value="1"/>
</dbReference>
<dbReference type="InterPro" id="IPR011033">
    <property type="entry name" value="PRC_barrel-like_sf"/>
</dbReference>
<dbReference type="NCBIfam" id="TIGR02273">
    <property type="entry name" value="16S_RimM"/>
    <property type="match status" value="1"/>
</dbReference>
<dbReference type="Pfam" id="PF24986">
    <property type="entry name" value="PRC_RimM"/>
    <property type="match status" value="1"/>
</dbReference>
<proteinExistence type="predicted"/>
<dbReference type="EMBL" id="UINC01030568">
    <property type="protein sequence ID" value="SVB15172.1"/>
    <property type="molecule type" value="Genomic_DNA"/>
</dbReference>
<accession>A0A382BP42</accession>
<dbReference type="AlphaFoldDB" id="A0A382BP42"/>
<evidence type="ECO:0000259" key="1">
    <source>
        <dbReference type="Pfam" id="PF24986"/>
    </source>
</evidence>